<name>A0A844GTG3_9CHRO</name>
<protein>
    <submittedName>
        <fullName evidence="1">Uncharacterized protein</fullName>
    </submittedName>
</protein>
<accession>A0A844GTG3</accession>
<gene>
    <name evidence="1" type="ORF">GGC33_05325</name>
</gene>
<comment type="caution">
    <text evidence="1">The sequence shown here is derived from an EMBL/GenBank/DDBJ whole genome shotgun (WGS) entry which is preliminary data.</text>
</comment>
<dbReference type="RefSeq" id="WP_015220433.1">
    <property type="nucleotide sequence ID" value="NZ_WMIA01000004.1"/>
</dbReference>
<dbReference type="Pfam" id="PF21893">
    <property type="entry name" value="DUF6918"/>
    <property type="match status" value="1"/>
</dbReference>
<sequence>MKLSEQIQDQEIRLNIAQDCVELMEAQVEAKTGVTGILFKTLYKGIKSISPNYAQKAIFGLIPPISQAINPLWDEGIEKGNPVTYLQSNPTLTANTILSVTDGRIQKTANKIIKVSYEKIRNSLQDEIEQVVPQLAEILGKYANK</sequence>
<dbReference type="InterPro" id="IPR054211">
    <property type="entry name" value="DUF6918"/>
</dbReference>
<evidence type="ECO:0000313" key="1">
    <source>
        <dbReference type="EMBL" id="MTF38342.1"/>
    </source>
</evidence>
<dbReference type="EMBL" id="WMIA01000004">
    <property type="protein sequence ID" value="MTF38342.1"/>
    <property type="molecule type" value="Genomic_DNA"/>
</dbReference>
<dbReference type="Proteomes" id="UP000437131">
    <property type="component" value="Unassembled WGS sequence"/>
</dbReference>
<organism evidence="1 2">
    <name type="scientific">Cyanobacterium aponinum 0216</name>
    <dbReference type="NCBI Taxonomy" id="2676140"/>
    <lineage>
        <taxon>Bacteria</taxon>
        <taxon>Bacillati</taxon>
        <taxon>Cyanobacteriota</taxon>
        <taxon>Cyanophyceae</taxon>
        <taxon>Oscillatoriophycideae</taxon>
        <taxon>Chroococcales</taxon>
        <taxon>Geminocystaceae</taxon>
        <taxon>Cyanobacterium</taxon>
    </lineage>
</organism>
<dbReference type="AlphaFoldDB" id="A0A844GTG3"/>
<evidence type="ECO:0000313" key="2">
    <source>
        <dbReference type="Proteomes" id="UP000437131"/>
    </source>
</evidence>
<reference evidence="1 2" key="1">
    <citation type="submission" date="2019-11" db="EMBL/GenBank/DDBJ databases">
        <title>Isolation of a new High Light Tolerant Cyanobacteria.</title>
        <authorList>
            <person name="Dobson Z."/>
            <person name="Vaughn N."/>
            <person name="Vaughn M."/>
            <person name="Fromme P."/>
            <person name="Mazor Y."/>
        </authorList>
    </citation>
    <scope>NUCLEOTIDE SEQUENCE [LARGE SCALE GENOMIC DNA]</scope>
    <source>
        <strain evidence="1 2">0216</strain>
    </source>
</reference>
<proteinExistence type="predicted"/>